<keyword evidence="1" id="KW-0732">Signal</keyword>
<dbReference type="AlphaFoldDB" id="A0A7J0DMA9"/>
<sequence>MATLLQLFALTSVFIPTIVATCSLLPSRTRLEDHHRIGSSILSELGFKELTAAAATAGRIPTTIFALLDSLIV</sequence>
<evidence type="ECO:0000313" key="2">
    <source>
        <dbReference type="EMBL" id="GFS38200.1"/>
    </source>
</evidence>
<reference evidence="3" key="1">
    <citation type="submission" date="2019-07" db="EMBL/GenBank/DDBJ databases">
        <title>De Novo Assembly of kiwifruit Actinidia rufa.</title>
        <authorList>
            <person name="Sugita-Konishi S."/>
            <person name="Sato K."/>
            <person name="Mori E."/>
            <person name="Abe Y."/>
            <person name="Kisaki G."/>
            <person name="Hamano K."/>
            <person name="Suezawa K."/>
            <person name="Otani M."/>
            <person name="Fukuda T."/>
            <person name="Manabe T."/>
            <person name="Gomi K."/>
            <person name="Tabuchi M."/>
            <person name="Akimitsu K."/>
            <person name="Kataoka I."/>
        </authorList>
    </citation>
    <scope>NUCLEOTIDE SEQUENCE [LARGE SCALE GENOMIC DNA]</scope>
    <source>
        <strain evidence="3">cv. Fuchu</strain>
    </source>
</reference>
<dbReference type="EMBL" id="BJWL01000303">
    <property type="protein sequence ID" value="GFS38200.1"/>
    <property type="molecule type" value="Genomic_DNA"/>
</dbReference>
<keyword evidence="3" id="KW-1185">Reference proteome</keyword>
<name>A0A7J0DMA9_9ERIC</name>
<dbReference type="Proteomes" id="UP000585474">
    <property type="component" value="Unassembled WGS sequence"/>
</dbReference>
<gene>
    <name evidence="2" type="ORF">Acr_00g0056200</name>
</gene>
<comment type="caution">
    <text evidence="2">The sequence shown here is derived from an EMBL/GenBank/DDBJ whole genome shotgun (WGS) entry which is preliminary data.</text>
</comment>
<feature type="signal peptide" evidence="1">
    <location>
        <begin position="1"/>
        <end position="20"/>
    </location>
</feature>
<evidence type="ECO:0000313" key="3">
    <source>
        <dbReference type="Proteomes" id="UP000585474"/>
    </source>
</evidence>
<evidence type="ECO:0000256" key="1">
    <source>
        <dbReference type="SAM" id="SignalP"/>
    </source>
</evidence>
<accession>A0A7J0DMA9</accession>
<organism evidence="2 3">
    <name type="scientific">Actinidia rufa</name>
    <dbReference type="NCBI Taxonomy" id="165716"/>
    <lineage>
        <taxon>Eukaryota</taxon>
        <taxon>Viridiplantae</taxon>
        <taxon>Streptophyta</taxon>
        <taxon>Embryophyta</taxon>
        <taxon>Tracheophyta</taxon>
        <taxon>Spermatophyta</taxon>
        <taxon>Magnoliopsida</taxon>
        <taxon>eudicotyledons</taxon>
        <taxon>Gunneridae</taxon>
        <taxon>Pentapetalae</taxon>
        <taxon>asterids</taxon>
        <taxon>Ericales</taxon>
        <taxon>Actinidiaceae</taxon>
        <taxon>Actinidia</taxon>
    </lineage>
</organism>
<feature type="chain" id="PRO_5029768863" evidence="1">
    <location>
        <begin position="21"/>
        <end position="73"/>
    </location>
</feature>
<proteinExistence type="predicted"/>
<protein>
    <submittedName>
        <fullName evidence="2">Uncharacterized protein</fullName>
    </submittedName>
</protein>